<reference evidence="2" key="1">
    <citation type="submission" date="2022-11" db="UniProtKB">
        <authorList>
            <consortium name="WormBaseParasite"/>
        </authorList>
    </citation>
    <scope>IDENTIFICATION</scope>
</reference>
<protein>
    <submittedName>
        <fullName evidence="2">Uncharacterized protein</fullName>
    </submittedName>
</protein>
<evidence type="ECO:0000313" key="2">
    <source>
        <dbReference type="WBParaSite" id="PS1159_v2.g22425.t1"/>
    </source>
</evidence>
<evidence type="ECO:0000313" key="1">
    <source>
        <dbReference type="Proteomes" id="UP000887580"/>
    </source>
</evidence>
<proteinExistence type="predicted"/>
<sequence length="157" mass="18351">MRKNLGEKLRYTAQKRDQYCINDGKNCTSLSKLFEEKLYKCQYETDRRTQQYEELFPQYEQQILIGRILTVILAILITGLCVVVFITHGKTDIFKRPSKRFYKLPNHKSERGFFVIIMSAAAVITIILFAILQFAVPKECYSMTLESCKNQYPGYHG</sequence>
<dbReference type="WBParaSite" id="PS1159_v2.g22425.t1">
    <property type="protein sequence ID" value="PS1159_v2.g22425.t1"/>
    <property type="gene ID" value="PS1159_v2.g22425"/>
</dbReference>
<organism evidence="1 2">
    <name type="scientific">Panagrolaimus sp. PS1159</name>
    <dbReference type="NCBI Taxonomy" id="55785"/>
    <lineage>
        <taxon>Eukaryota</taxon>
        <taxon>Metazoa</taxon>
        <taxon>Ecdysozoa</taxon>
        <taxon>Nematoda</taxon>
        <taxon>Chromadorea</taxon>
        <taxon>Rhabditida</taxon>
        <taxon>Tylenchina</taxon>
        <taxon>Panagrolaimomorpha</taxon>
        <taxon>Panagrolaimoidea</taxon>
        <taxon>Panagrolaimidae</taxon>
        <taxon>Panagrolaimus</taxon>
    </lineage>
</organism>
<accession>A0AC35G0W0</accession>
<dbReference type="Proteomes" id="UP000887580">
    <property type="component" value="Unplaced"/>
</dbReference>
<name>A0AC35G0W0_9BILA</name>